<feature type="transmembrane region" description="Helical" evidence="9">
    <location>
        <begin position="44"/>
        <end position="64"/>
    </location>
</feature>
<reference evidence="11" key="1">
    <citation type="submission" date="2021-05" db="EMBL/GenBank/DDBJ databases">
        <title>Pangenome of Leuconostoc gelidum warrants species status for Leuconostoc gelidum subsp. gasicomitatum.</title>
        <authorList>
            <person name="Johansson P."/>
            <person name="Sade E."/>
            <person name="Hultman J."/>
            <person name="Auvinen P."/>
            <person name="Bjorkroth J."/>
        </authorList>
    </citation>
    <scope>NUCLEOTIDE SEQUENCE</scope>
    <source>
        <strain evidence="11">A.21.4</strain>
    </source>
</reference>
<evidence type="ECO:0000256" key="9">
    <source>
        <dbReference type="SAM" id="Phobius"/>
    </source>
</evidence>
<dbReference type="GO" id="GO:0046983">
    <property type="term" value="F:protein dimerization activity"/>
    <property type="evidence" value="ECO:0007669"/>
    <property type="project" value="InterPro"/>
</dbReference>
<evidence type="ECO:0000256" key="4">
    <source>
        <dbReference type="ARBA" id="ARBA00022679"/>
    </source>
</evidence>
<dbReference type="InterPro" id="IPR011712">
    <property type="entry name" value="Sig_transdc_His_kin_sub3_dim/P"/>
</dbReference>
<dbReference type="RefSeq" id="WP_224144263.1">
    <property type="nucleotide sequence ID" value="NZ_CBCPIF010000001.1"/>
</dbReference>
<evidence type="ECO:0000256" key="3">
    <source>
        <dbReference type="ARBA" id="ARBA00022553"/>
    </source>
</evidence>
<evidence type="ECO:0000313" key="12">
    <source>
        <dbReference type="Proteomes" id="UP000752647"/>
    </source>
</evidence>
<dbReference type="GO" id="GO:0005524">
    <property type="term" value="F:ATP binding"/>
    <property type="evidence" value="ECO:0007669"/>
    <property type="project" value="UniProtKB-KW"/>
</dbReference>
<dbReference type="AlphaFoldDB" id="A0A9Q3SYX7"/>
<comment type="caution">
    <text evidence="11">The sequence shown here is derived from an EMBL/GenBank/DDBJ whole genome shotgun (WGS) entry which is preliminary data.</text>
</comment>
<dbReference type="Pfam" id="PF02518">
    <property type="entry name" value="HATPase_c"/>
    <property type="match status" value="1"/>
</dbReference>
<keyword evidence="9" id="KW-1133">Transmembrane helix</keyword>
<evidence type="ECO:0000256" key="2">
    <source>
        <dbReference type="ARBA" id="ARBA00012438"/>
    </source>
</evidence>
<evidence type="ECO:0000256" key="1">
    <source>
        <dbReference type="ARBA" id="ARBA00000085"/>
    </source>
</evidence>
<sequence length="324" mass="36908">MAYILLVDIAYAIVTIFAQTSSVIYILGLLPLIFIDVWLQRKRYVVITIFSIFLMFAVTLYALIINYSIINTLVICDAIILVTGMLYYYTEVTGKIIESEQKNSYLVKQMEITNDQMENMVSMREKERYAQDLHDNVTQDLIAIKLQLELIHNNFNNSFWTKDSLKSLIDFTQRSVTNARIQIANMKEDVKKVHNRSTEIVSSITDRFELEYDISINSSIDDIPLSNHVGVNLSSILNELLTNVVRHSESSSVVIFFKKDKYGYGLSVIDFGIGMPTVQQSDEKHYGLQGISERVKNLNGILTIVSDVEEGTSINVSLPRGLFE</sequence>
<dbReference type="InterPro" id="IPR036890">
    <property type="entry name" value="HATPase_C_sf"/>
</dbReference>
<feature type="transmembrane region" description="Helical" evidence="9">
    <location>
        <begin position="12"/>
        <end position="35"/>
    </location>
</feature>
<keyword evidence="9" id="KW-0472">Membrane</keyword>
<keyword evidence="5" id="KW-0547">Nucleotide-binding</keyword>
<dbReference type="Gene3D" id="1.20.5.1930">
    <property type="match status" value="1"/>
</dbReference>
<dbReference type="GO" id="GO:0000155">
    <property type="term" value="F:phosphorelay sensor kinase activity"/>
    <property type="evidence" value="ECO:0007669"/>
    <property type="project" value="InterPro"/>
</dbReference>
<dbReference type="PANTHER" id="PTHR24421">
    <property type="entry name" value="NITRATE/NITRITE SENSOR PROTEIN NARX-RELATED"/>
    <property type="match status" value="1"/>
</dbReference>
<dbReference type="InterPro" id="IPR050482">
    <property type="entry name" value="Sensor_HK_TwoCompSys"/>
</dbReference>
<evidence type="ECO:0000256" key="5">
    <source>
        <dbReference type="ARBA" id="ARBA00022741"/>
    </source>
</evidence>
<keyword evidence="4" id="KW-0808">Transferase</keyword>
<keyword evidence="6" id="KW-0418">Kinase</keyword>
<dbReference type="Pfam" id="PF07730">
    <property type="entry name" value="HisKA_3"/>
    <property type="match status" value="1"/>
</dbReference>
<organism evidence="11 12">
    <name type="scientific">Leuconostoc gasicomitatum</name>
    <dbReference type="NCBI Taxonomy" id="115778"/>
    <lineage>
        <taxon>Bacteria</taxon>
        <taxon>Bacillati</taxon>
        <taxon>Bacillota</taxon>
        <taxon>Bacilli</taxon>
        <taxon>Lactobacillales</taxon>
        <taxon>Lactobacillaceae</taxon>
        <taxon>Leuconostoc</taxon>
        <taxon>Leuconostoc gelidum group</taxon>
    </lineage>
</organism>
<evidence type="ECO:0000313" key="11">
    <source>
        <dbReference type="EMBL" id="MBZ5962922.1"/>
    </source>
</evidence>
<evidence type="ECO:0000259" key="10">
    <source>
        <dbReference type="SMART" id="SM00387"/>
    </source>
</evidence>
<dbReference type="PANTHER" id="PTHR24421:SF10">
    <property type="entry name" value="NITRATE_NITRITE SENSOR PROTEIN NARQ"/>
    <property type="match status" value="1"/>
</dbReference>
<protein>
    <recommendedName>
        <fullName evidence="2">histidine kinase</fullName>
        <ecNumber evidence="2">2.7.13.3</ecNumber>
    </recommendedName>
</protein>
<feature type="transmembrane region" description="Helical" evidence="9">
    <location>
        <begin position="70"/>
        <end position="89"/>
    </location>
</feature>
<dbReference type="CDD" id="cd16917">
    <property type="entry name" value="HATPase_UhpB-NarQ-NarX-like"/>
    <property type="match status" value="1"/>
</dbReference>
<dbReference type="SMART" id="SM00387">
    <property type="entry name" value="HATPase_c"/>
    <property type="match status" value="1"/>
</dbReference>
<dbReference type="EMBL" id="JAHBFI010000018">
    <property type="protein sequence ID" value="MBZ5962922.1"/>
    <property type="molecule type" value="Genomic_DNA"/>
</dbReference>
<keyword evidence="9" id="KW-0812">Transmembrane</keyword>
<name>A0A9Q3SYX7_9LACO</name>
<comment type="catalytic activity">
    <reaction evidence="1">
        <text>ATP + protein L-histidine = ADP + protein N-phospho-L-histidine.</text>
        <dbReference type="EC" id="2.7.13.3"/>
    </reaction>
</comment>
<evidence type="ECO:0000256" key="6">
    <source>
        <dbReference type="ARBA" id="ARBA00022777"/>
    </source>
</evidence>
<keyword evidence="8" id="KW-0902">Two-component regulatory system</keyword>
<evidence type="ECO:0000256" key="8">
    <source>
        <dbReference type="ARBA" id="ARBA00023012"/>
    </source>
</evidence>
<dbReference type="Gene3D" id="3.30.565.10">
    <property type="entry name" value="Histidine kinase-like ATPase, C-terminal domain"/>
    <property type="match status" value="1"/>
</dbReference>
<dbReference type="SUPFAM" id="SSF55874">
    <property type="entry name" value="ATPase domain of HSP90 chaperone/DNA topoisomerase II/histidine kinase"/>
    <property type="match status" value="1"/>
</dbReference>
<dbReference type="EC" id="2.7.13.3" evidence="2"/>
<proteinExistence type="predicted"/>
<gene>
    <name evidence="11" type="ORF">KIJ12_07185</name>
</gene>
<keyword evidence="3" id="KW-0597">Phosphoprotein</keyword>
<evidence type="ECO:0000256" key="7">
    <source>
        <dbReference type="ARBA" id="ARBA00022840"/>
    </source>
</evidence>
<dbReference type="GO" id="GO:0016020">
    <property type="term" value="C:membrane"/>
    <property type="evidence" value="ECO:0007669"/>
    <property type="project" value="InterPro"/>
</dbReference>
<feature type="domain" description="Histidine kinase/HSP90-like ATPase" evidence="10">
    <location>
        <begin position="228"/>
        <end position="322"/>
    </location>
</feature>
<dbReference type="InterPro" id="IPR003594">
    <property type="entry name" value="HATPase_dom"/>
</dbReference>
<accession>A0A9Q3SYX7</accession>
<keyword evidence="7" id="KW-0067">ATP-binding</keyword>
<dbReference type="Proteomes" id="UP000752647">
    <property type="component" value="Unassembled WGS sequence"/>
</dbReference>